<dbReference type="EMBL" id="AVOT02054474">
    <property type="protein sequence ID" value="MBW0549186.1"/>
    <property type="molecule type" value="Genomic_DNA"/>
</dbReference>
<name>A0A9Q3P7C3_9BASI</name>
<dbReference type="AlphaFoldDB" id="A0A9Q3P7C3"/>
<reference evidence="2" key="1">
    <citation type="submission" date="2021-03" db="EMBL/GenBank/DDBJ databases">
        <title>Draft genome sequence of rust myrtle Austropuccinia psidii MF-1, a brazilian biotype.</title>
        <authorList>
            <person name="Quecine M.C."/>
            <person name="Pachon D.M.R."/>
            <person name="Bonatelli M.L."/>
            <person name="Correr F.H."/>
            <person name="Franceschini L.M."/>
            <person name="Leite T.F."/>
            <person name="Margarido G.R.A."/>
            <person name="Almeida C.A."/>
            <person name="Ferrarezi J.A."/>
            <person name="Labate C.A."/>
        </authorList>
    </citation>
    <scope>NUCLEOTIDE SEQUENCE</scope>
    <source>
        <strain evidence="2">MF-1</strain>
    </source>
</reference>
<protein>
    <submittedName>
        <fullName evidence="2">Uncharacterized protein</fullName>
    </submittedName>
</protein>
<comment type="caution">
    <text evidence="2">The sequence shown here is derived from an EMBL/GenBank/DDBJ whole genome shotgun (WGS) entry which is preliminary data.</text>
</comment>
<feature type="compositionally biased region" description="Polar residues" evidence="1">
    <location>
        <begin position="74"/>
        <end position="86"/>
    </location>
</feature>
<evidence type="ECO:0000313" key="3">
    <source>
        <dbReference type="Proteomes" id="UP000765509"/>
    </source>
</evidence>
<organism evidence="2 3">
    <name type="scientific">Austropuccinia psidii MF-1</name>
    <dbReference type="NCBI Taxonomy" id="1389203"/>
    <lineage>
        <taxon>Eukaryota</taxon>
        <taxon>Fungi</taxon>
        <taxon>Dikarya</taxon>
        <taxon>Basidiomycota</taxon>
        <taxon>Pucciniomycotina</taxon>
        <taxon>Pucciniomycetes</taxon>
        <taxon>Pucciniales</taxon>
        <taxon>Sphaerophragmiaceae</taxon>
        <taxon>Austropuccinia</taxon>
    </lineage>
</organism>
<proteinExistence type="predicted"/>
<dbReference type="Proteomes" id="UP000765509">
    <property type="component" value="Unassembled WGS sequence"/>
</dbReference>
<keyword evidence="3" id="KW-1185">Reference proteome</keyword>
<feature type="region of interest" description="Disordered" evidence="1">
    <location>
        <begin position="66"/>
        <end position="105"/>
    </location>
</feature>
<gene>
    <name evidence="2" type="ORF">O181_088901</name>
</gene>
<evidence type="ECO:0000313" key="2">
    <source>
        <dbReference type="EMBL" id="MBW0549186.1"/>
    </source>
</evidence>
<evidence type="ECO:0000256" key="1">
    <source>
        <dbReference type="SAM" id="MobiDB-lite"/>
    </source>
</evidence>
<sequence length="105" mass="11900">MEYQILERQTGNVKITNNAIFVPNVFPKQATSETNIITDLPWITSSLEPQITSDNSTTINIECLEESHPEPLTTKPSDPNSNTNLLNKKRRDNYKFIPENQPPSS</sequence>
<accession>A0A9Q3P7C3</accession>